<dbReference type="STRING" id="1313296.SAMN05661091_4094"/>
<name>A0A1X7HLL4_9BACL</name>
<accession>A0A1X7HLL4</accession>
<evidence type="ECO:0000313" key="1">
    <source>
        <dbReference type="EMBL" id="SMF88067.1"/>
    </source>
</evidence>
<sequence>MLAKIKRAYPGFTNLINRDESGRALSSPTAELWHERLNINGVTLDQAMYALDLHIDNERFEPTIADILRPKKQLSIYDVQKIEREQEVLSLKEYHENNIVGPPPDHVLEKLQKLFNKTRVPAFKDYSGGGDENE</sequence>
<gene>
    <name evidence="1" type="ORF">SAMN05661091_4094</name>
</gene>
<dbReference type="AlphaFoldDB" id="A0A1X7HLL4"/>
<protein>
    <submittedName>
        <fullName evidence="1">Uncharacterized protein</fullName>
    </submittedName>
</protein>
<organism evidence="1 2">
    <name type="scientific">Paenibacillus uliginis N3/975</name>
    <dbReference type="NCBI Taxonomy" id="1313296"/>
    <lineage>
        <taxon>Bacteria</taxon>
        <taxon>Bacillati</taxon>
        <taxon>Bacillota</taxon>
        <taxon>Bacilli</taxon>
        <taxon>Bacillales</taxon>
        <taxon>Paenibacillaceae</taxon>
        <taxon>Paenibacillus</taxon>
    </lineage>
</organism>
<dbReference type="Proteomes" id="UP000192940">
    <property type="component" value="Chromosome I"/>
</dbReference>
<dbReference type="Gene3D" id="1.10.8.200">
    <property type="entry name" value="Replisome organizer (g39p helicase loader/inhibitor protein)"/>
    <property type="match status" value="1"/>
</dbReference>
<dbReference type="EMBL" id="LT840184">
    <property type="protein sequence ID" value="SMF88067.1"/>
    <property type="molecule type" value="Genomic_DNA"/>
</dbReference>
<reference evidence="1 2" key="1">
    <citation type="submission" date="2017-04" db="EMBL/GenBank/DDBJ databases">
        <authorList>
            <person name="Afonso C.L."/>
            <person name="Miller P.J."/>
            <person name="Scott M.A."/>
            <person name="Spackman E."/>
            <person name="Goraichik I."/>
            <person name="Dimitrov K.M."/>
            <person name="Suarez D.L."/>
            <person name="Swayne D.E."/>
        </authorList>
    </citation>
    <scope>NUCLEOTIDE SEQUENCE [LARGE SCALE GENOMIC DNA]</scope>
    <source>
        <strain evidence="1 2">N3/975</strain>
    </source>
</reference>
<evidence type="ECO:0000313" key="2">
    <source>
        <dbReference type="Proteomes" id="UP000192940"/>
    </source>
</evidence>
<proteinExistence type="predicted"/>
<keyword evidence="2" id="KW-1185">Reference proteome</keyword>